<name>A0A085LP50_9BILA</name>
<accession>A0A085LP50</accession>
<dbReference type="AlphaFoldDB" id="A0A085LP50"/>
<proteinExistence type="predicted"/>
<gene>
    <name evidence="1" type="ORF">M513_12373</name>
</gene>
<dbReference type="Proteomes" id="UP000030764">
    <property type="component" value="Unassembled WGS sequence"/>
</dbReference>
<dbReference type="EMBL" id="KL363355">
    <property type="protein sequence ID" value="KFD46746.1"/>
    <property type="molecule type" value="Genomic_DNA"/>
</dbReference>
<keyword evidence="2" id="KW-1185">Reference proteome</keyword>
<organism evidence="1 2">
    <name type="scientific">Trichuris suis</name>
    <name type="common">pig whipworm</name>
    <dbReference type="NCBI Taxonomy" id="68888"/>
    <lineage>
        <taxon>Eukaryota</taxon>
        <taxon>Metazoa</taxon>
        <taxon>Ecdysozoa</taxon>
        <taxon>Nematoda</taxon>
        <taxon>Enoplea</taxon>
        <taxon>Dorylaimia</taxon>
        <taxon>Trichinellida</taxon>
        <taxon>Trichuridae</taxon>
        <taxon>Trichuris</taxon>
    </lineage>
</organism>
<evidence type="ECO:0000313" key="2">
    <source>
        <dbReference type="Proteomes" id="UP000030764"/>
    </source>
</evidence>
<protein>
    <submittedName>
        <fullName evidence="1">Uncharacterized protein</fullName>
    </submittedName>
</protein>
<reference evidence="1 2" key="1">
    <citation type="journal article" date="2014" name="Nat. Genet.">
        <title>Genome and transcriptome of the porcine whipworm Trichuris suis.</title>
        <authorList>
            <person name="Jex A.R."/>
            <person name="Nejsum P."/>
            <person name="Schwarz E.M."/>
            <person name="Hu L."/>
            <person name="Young N.D."/>
            <person name="Hall R.S."/>
            <person name="Korhonen P.K."/>
            <person name="Liao S."/>
            <person name="Thamsborg S."/>
            <person name="Xia J."/>
            <person name="Xu P."/>
            <person name="Wang S."/>
            <person name="Scheerlinck J.P."/>
            <person name="Hofmann A."/>
            <person name="Sternberg P.W."/>
            <person name="Wang J."/>
            <person name="Gasser R.B."/>
        </authorList>
    </citation>
    <scope>NUCLEOTIDE SEQUENCE [LARGE SCALE GENOMIC DNA]</scope>
    <source>
        <strain evidence="1">DCEP-RM93M</strain>
    </source>
</reference>
<evidence type="ECO:0000313" key="1">
    <source>
        <dbReference type="EMBL" id="KFD46746.1"/>
    </source>
</evidence>
<sequence length="112" mass="13237">MRVLNLESGNKILTSRDLDKLGRTTHLESRHIQNFDLEEYEAPISTYSTLHFIRRFDEFAISTVRFVNPSNLSTNITFRTILQLGPFEILKRSRTQSIERRLQENNRALRSR</sequence>